<feature type="transmembrane region" description="Helical" evidence="11">
    <location>
        <begin position="87"/>
        <end position="104"/>
    </location>
</feature>
<keyword evidence="14" id="KW-1185">Reference proteome</keyword>
<evidence type="ECO:0000256" key="8">
    <source>
        <dbReference type="ARBA" id="ARBA00023018"/>
    </source>
</evidence>
<comment type="caution">
    <text evidence="13">The sequence shown here is derived from an EMBL/GenBank/DDBJ whole genome shotgun (WGS) entry which is preliminary data.</text>
</comment>
<keyword evidence="10" id="KW-0968">Cytoplasmic vesicle</keyword>
<comment type="similarity">
    <text evidence="3">Belongs to the TMEM163 family.</text>
</comment>
<evidence type="ECO:0000256" key="2">
    <source>
        <dbReference type="ARBA" id="ARBA00004644"/>
    </source>
</evidence>
<feature type="transmembrane region" description="Helical" evidence="11">
    <location>
        <begin position="116"/>
        <end position="139"/>
    </location>
</feature>
<dbReference type="Proteomes" id="UP001595912">
    <property type="component" value="Unassembled WGS sequence"/>
</dbReference>
<evidence type="ECO:0000259" key="12">
    <source>
        <dbReference type="Pfam" id="PF01545"/>
    </source>
</evidence>
<organism evidence="13 14">
    <name type="scientific">Dactylosporangium cerinum</name>
    <dbReference type="NCBI Taxonomy" id="1434730"/>
    <lineage>
        <taxon>Bacteria</taxon>
        <taxon>Bacillati</taxon>
        <taxon>Actinomycetota</taxon>
        <taxon>Actinomycetes</taxon>
        <taxon>Micromonosporales</taxon>
        <taxon>Micromonosporaceae</taxon>
        <taxon>Dactylosporangium</taxon>
    </lineage>
</organism>
<reference evidence="14" key="1">
    <citation type="journal article" date="2019" name="Int. J. Syst. Evol. Microbiol.">
        <title>The Global Catalogue of Microorganisms (GCM) 10K type strain sequencing project: providing services to taxonomists for standard genome sequencing and annotation.</title>
        <authorList>
            <consortium name="The Broad Institute Genomics Platform"/>
            <consortium name="The Broad Institute Genome Sequencing Center for Infectious Disease"/>
            <person name="Wu L."/>
            <person name="Ma J."/>
        </authorList>
    </citation>
    <scope>NUCLEOTIDE SEQUENCE [LARGE SCALE GENOMIC DNA]</scope>
    <source>
        <strain evidence="14">CGMCC 4.7152</strain>
    </source>
</reference>
<evidence type="ECO:0000313" key="14">
    <source>
        <dbReference type="Proteomes" id="UP001595912"/>
    </source>
</evidence>
<feature type="transmembrane region" description="Helical" evidence="11">
    <location>
        <begin position="160"/>
        <end position="184"/>
    </location>
</feature>
<dbReference type="EMBL" id="JBHSIU010000097">
    <property type="protein sequence ID" value="MFC5006298.1"/>
    <property type="molecule type" value="Genomic_DNA"/>
</dbReference>
<gene>
    <name evidence="13" type="ORF">ACFPIJ_51820</name>
</gene>
<protein>
    <submittedName>
        <fullName evidence="13">Cation transporter</fullName>
    </submittedName>
</protein>
<evidence type="ECO:0000256" key="6">
    <source>
        <dbReference type="ARBA" id="ARBA00022833"/>
    </source>
</evidence>
<dbReference type="PANTHER" id="PTHR31937:SF2">
    <property type="entry name" value="TRANSMEMBRANE PROTEIN 163"/>
    <property type="match status" value="1"/>
</dbReference>
<dbReference type="InterPro" id="IPR026765">
    <property type="entry name" value="Tmem163"/>
</dbReference>
<name>A0ABV9WCZ5_9ACTN</name>
<evidence type="ECO:0000256" key="7">
    <source>
        <dbReference type="ARBA" id="ARBA00022989"/>
    </source>
</evidence>
<dbReference type="SUPFAM" id="SSF161111">
    <property type="entry name" value="Cation efflux protein transmembrane domain-like"/>
    <property type="match status" value="1"/>
</dbReference>
<keyword evidence="5" id="KW-0967">Endosome</keyword>
<evidence type="ECO:0000256" key="3">
    <source>
        <dbReference type="ARBA" id="ARBA00008731"/>
    </source>
</evidence>
<feature type="transmembrane region" description="Helical" evidence="11">
    <location>
        <begin position="26"/>
        <end position="48"/>
    </location>
</feature>
<proteinExistence type="inferred from homology"/>
<evidence type="ECO:0000256" key="11">
    <source>
        <dbReference type="SAM" id="Phobius"/>
    </source>
</evidence>
<accession>A0ABV9WCZ5</accession>
<evidence type="ECO:0000256" key="4">
    <source>
        <dbReference type="ARBA" id="ARBA00022692"/>
    </source>
</evidence>
<dbReference type="InterPro" id="IPR027469">
    <property type="entry name" value="Cation_efflux_TMD_sf"/>
</dbReference>
<sequence>MAVPLSLTPIGPSPARRAVLTRRVRLFVAATITYNVVEAAIALTAGTMASSTALIGFGLDSIIEVSSAAAVAWQFSGPDHERRERTALRIIAVSFFALAAYVGVESVRALVGADRAGHSTIGLALAAVSLAVMPVLSAAQRRAGRELGSASAVADSKQTLLCTYLSAVLLVGLAVNSLFGWWWADPLAALVIAAVAVKEGREAWRGDACCSPAAALRPGPVQSNAGACTDGCCGPQESM</sequence>
<dbReference type="Pfam" id="PF01545">
    <property type="entry name" value="Cation_efflux"/>
    <property type="match status" value="1"/>
</dbReference>
<dbReference type="RefSeq" id="WP_380126914.1">
    <property type="nucleotide sequence ID" value="NZ_JBHSIU010000097.1"/>
</dbReference>
<keyword evidence="4 11" id="KW-0812">Transmembrane</keyword>
<feature type="transmembrane region" description="Helical" evidence="11">
    <location>
        <begin position="54"/>
        <end position="75"/>
    </location>
</feature>
<keyword evidence="7 11" id="KW-1133">Transmembrane helix</keyword>
<comment type="subcellular location">
    <subcellularLocation>
        <location evidence="2">Cytoplasmic vesicle</location>
        <location evidence="2">Secretory vesicle</location>
        <location evidence="2">Synaptic vesicle membrane</location>
        <topology evidence="2">Multi-pass membrane protein</topology>
    </subcellularLocation>
    <subcellularLocation>
        <location evidence="1">Early endosome membrane</location>
    </subcellularLocation>
</comment>
<dbReference type="Gene3D" id="1.20.1510.10">
    <property type="entry name" value="Cation efflux protein transmembrane domain"/>
    <property type="match status" value="1"/>
</dbReference>
<dbReference type="InterPro" id="IPR058533">
    <property type="entry name" value="Cation_efflux_TM"/>
</dbReference>
<keyword evidence="9 11" id="KW-0472">Membrane</keyword>
<feature type="domain" description="Cation efflux protein transmembrane" evidence="12">
    <location>
        <begin position="31"/>
        <end position="202"/>
    </location>
</feature>
<keyword evidence="6" id="KW-0862">Zinc</keyword>
<evidence type="ECO:0000256" key="10">
    <source>
        <dbReference type="ARBA" id="ARBA00023329"/>
    </source>
</evidence>
<evidence type="ECO:0000256" key="5">
    <source>
        <dbReference type="ARBA" id="ARBA00022753"/>
    </source>
</evidence>
<dbReference type="PANTHER" id="PTHR31937">
    <property type="entry name" value="TRANSMEMBRANE PROTEIN 163"/>
    <property type="match status" value="1"/>
</dbReference>
<keyword evidence="8" id="KW-0770">Synapse</keyword>
<evidence type="ECO:0000256" key="1">
    <source>
        <dbReference type="ARBA" id="ARBA00004146"/>
    </source>
</evidence>
<evidence type="ECO:0000256" key="9">
    <source>
        <dbReference type="ARBA" id="ARBA00023136"/>
    </source>
</evidence>
<evidence type="ECO:0000313" key="13">
    <source>
        <dbReference type="EMBL" id="MFC5006298.1"/>
    </source>
</evidence>